<evidence type="ECO:0000313" key="4">
    <source>
        <dbReference type="Proteomes" id="UP000583929"/>
    </source>
</evidence>
<reference evidence="3 4" key="1">
    <citation type="journal article" date="2020" name="bioRxiv">
        <title>Sequence and annotation of 42 cannabis genomes reveals extensive copy number variation in cannabinoid synthesis and pathogen resistance genes.</title>
        <authorList>
            <person name="Mckernan K.J."/>
            <person name="Helbert Y."/>
            <person name="Kane L.T."/>
            <person name="Ebling H."/>
            <person name="Zhang L."/>
            <person name="Liu B."/>
            <person name="Eaton Z."/>
            <person name="Mclaughlin S."/>
            <person name="Kingan S."/>
            <person name="Baybayan P."/>
            <person name="Concepcion G."/>
            <person name="Jordan M."/>
            <person name="Riva A."/>
            <person name="Barbazuk W."/>
            <person name="Harkins T."/>
        </authorList>
    </citation>
    <scope>NUCLEOTIDE SEQUENCE [LARGE SCALE GENOMIC DNA]</scope>
    <source>
        <strain evidence="4">cv. Jamaican Lion 4</strain>
        <tissue evidence="3">Leaf</tissue>
    </source>
</reference>
<dbReference type="Proteomes" id="UP000583929">
    <property type="component" value="Unassembled WGS sequence"/>
</dbReference>
<feature type="region of interest" description="Disordered" evidence="1">
    <location>
        <begin position="1"/>
        <end position="30"/>
    </location>
</feature>
<dbReference type="AlphaFoldDB" id="A0A7J6EJL4"/>
<dbReference type="Pfam" id="PF11416">
    <property type="entry name" value="Syntaxin-5_N"/>
    <property type="match status" value="1"/>
</dbReference>
<feature type="compositionally biased region" description="Polar residues" evidence="1">
    <location>
        <begin position="20"/>
        <end position="30"/>
    </location>
</feature>
<keyword evidence="4" id="KW-1185">Reference proteome</keyword>
<proteinExistence type="predicted"/>
<organism evidence="3 4">
    <name type="scientific">Cannabis sativa</name>
    <name type="common">Hemp</name>
    <name type="synonym">Marijuana</name>
    <dbReference type="NCBI Taxonomy" id="3483"/>
    <lineage>
        <taxon>Eukaryota</taxon>
        <taxon>Viridiplantae</taxon>
        <taxon>Streptophyta</taxon>
        <taxon>Embryophyta</taxon>
        <taxon>Tracheophyta</taxon>
        <taxon>Spermatophyta</taxon>
        <taxon>Magnoliopsida</taxon>
        <taxon>eudicotyledons</taxon>
        <taxon>Gunneridae</taxon>
        <taxon>Pentapetalae</taxon>
        <taxon>rosids</taxon>
        <taxon>fabids</taxon>
        <taxon>Rosales</taxon>
        <taxon>Cannabaceae</taxon>
        <taxon>Cannabis</taxon>
    </lineage>
</organism>
<feature type="domain" description="Syntaxin-5 N-terminal Sly1p-binding" evidence="2">
    <location>
        <begin position="9"/>
        <end position="24"/>
    </location>
</feature>
<dbReference type="EMBL" id="JAATIQ010000382">
    <property type="protein sequence ID" value="KAF4358536.1"/>
    <property type="molecule type" value="Genomic_DNA"/>
</dbReference>
<protein>
    <recommendedName>
        <fullName evidence="2">Syntaxin-5 N-terminal Sly1p-binding domain-containing protein</fullName>
    </recommendedName>
</protein>
<name>A0A7J6EJL4_CANSA</name>
<evidence type="ECO:0000313" key="3">
    <source>
        <dbReference type="EMBL" id="KAF4358536.1"/>
    </source>
</evidence>
<sequence>MHMKASQLSFRDRTHEFQSVADSASGPSSRSKSEINIILIDVVEREVDVGAVGAGDYFGSGSTAEERKEVHQKLLGRDLEQKQNEMTKFNETSQNLNKNLQSGTISSSMSRVQRDHSICKAVMGLHQDASDYPHNMTEHTQGYPLQSYLNCPFLLCQTLWPIELFLLATASKPRHIMIQESCIHQSDPYTHIPTLTPEQPTMYFVPSIVQYFKLKSSCFLPLKPQARWIVEIEVGSVRVRKKIFPSSAPFSKLPELYSTFSLPLDYKDNQF</sequence>
<dbReference type="InterPro" id="IPR021538">
    <property type="entry name" value="Syntaxin-5_N"/>
</dbReference>
<comment type="caution">
    <text evidence="3">The sequence shown here is derived from an EMBL/GenBank/DDBJ whole genome shotgun (WGS) entry which is preliminary data.</text>
</comment>
<accession>A0A7J6EJL4</accession>
<evidence type="ECO:0000256" key="1">
    <source>
        <dbReference type="SAM" id="MobiDB-lite"/>
    </source>
</evidence>
<gene>
    <name evidence="3" type="ORF">G4B88_028385</name>
</gene>
<evidence type="ECO:0000259" key="2">
    <source>
        <dbReference type="Pfam" id="PF11416"/>
    </source>
</evidence>